<keyword evidence="2" id="KW-1133">Transmembrane helix</keyword>
<feature type="transmembrane region" description="Helical" evidence="2">
    <location>
        <begin position="164"/>
        <end position="185"/>
    </location>
</feature>
<dbReference type="InterPro" id="IPR011138">
    <property type="entry name" value="Cytochrome_b-558"/>
</dbReference>
<dbReference type="InterPro" id="IPR034804">
    <property type="entry name" value="SQR/QFR_C/D"/>
</dbReference>
<feature type="transmembrane region" description="Helical" evidence="2">
    <location>
        <begin position="253"/>
        <end position="275"/>
    </location>
</feature>
<gene>
    <name evidence="3" type="ORF">Poly30_28830</name>
</gene>
<reference evidence="3 4" key="1">
    <citation type="submission" date="2019-02" db="EMBL/GenBank/DDBJ databases">
        <title>Deep-cultivation of Planctomycetes and their phenomic and genomic characterization uncovers novel biology.</title>
        <authorList>
            <person name="Wiegand S."/>
            <person name="Jogler M."/>
            <person name="Boedeker C."/>
            <person name="Pinto D."/>
            <person name="Vollmers J."/>
            <person name="Rivas-Marin E."/>
            <person name="Kohn T."/>
            <person name="Peeters S.H."/>
            <person name="Heuer A."/>
            <person name="Rast P."/>
            <person name="Oberbeckmann S."/>
            <person name="Bunk B."/>
            <person name="Jeske O."/>
            <person name="Meyerdierks A."/>
            <person name="Storesund J.E."/>
            <person name="Kallscheuer N."/>
            <person name="Luecker S."/>
            <person name="Lage O.M."/>
            <person name="Pohl T."/>
            <person name="Merkel B.J."/>
            <person name="Hornburger P."/>
            <person name="Mueller R.-W."/>
            <person name="Bruemmer F."/>
            <person name="Labrenz M."/>
            <person name="Spormann A.M."/>
            <person name="Op den Camp H."/>
            <person name="Overmann J."/>
            <person name="Amann R."/>
            <person name="Jetten M.S.M."/>
            <person name="Mascher T."/>
            <person name="Medema M.H."/>
            <person name="Devos D.P."/>
            <person name="Kaster A.-K."/>
            <person name="Ovreas L."/>
            <person name="Rohde M."/>
            <person name="Galperin M.Y."/>
            <person name="Jogler C."/>
        </authorList>
    </citation>
    <scope>NUCLEOTIDE SEQUENCE [LARGE SCALE GENOMIC DNA]</scope>
    <source>
        <strain evidence="3 4">Poly30</strain>
    </source>
</reference>
<dbReference type="OrthoDB" id="9802842at2"/>
<dbReference type="NCBIfam" id="TIGR02046">
    <property type="entry name" value="sdhC_b558_fam"/>
    <property type="match status" value="1"/>
</dbReference>
<dbReference type="Proteomes" id="UP000320390">
    <property type="component" value="Chromosome"/>
</dbReference>
<dbReference type="SUPFAM" id="SSF81343">
    <property type="entry name" value="Fumarate reductase respiratory complex transmembrane subunits"/>
    <property type="match status" value="1"/>
</dbReference>
<proteinExistence type="predicted"/>
<feature type="compositionally biased region" description="Basic and acidic residues" evidence="1">
    <location>
        <begin position="44"/>
        <end position="53"/>
    </location>
</feature>
<evidence type="ECO:0000313" key="4">
    <source>
        <dbReference type="Proteomes" id="UP000320390"/>
    </source>
</evidence>
<accession>A0A518ETE3</accession>
<evidence type="ECO:0000256" key="1">
    <source>
        <dbReference type="SAM" id="MobiDB-lite"/>
    </source>
</evidence>
<keyword evidence="2 3" id="KW-0812">Transmembrane</keyword>
<feature type="transmembrane region" description="Helical" evidence="2">
    <location>
        <begin position="77"/>
        <end position="102"/>
    </location>
</feature>
<feature type="transmembrane region" description="Helical" evidence="2">
    <location>
        <begin position="213"/>
        <end position="233"/>
    </location>
</feature>
<evidence type="ECO:0000313" key="3">
    <source>
        <dbReference type="EMBL" id="QDV07359.1"/>
    </source>
</evidence>
<dbReference type="Gene3D" id="1.20.1300.10">
    <property type="entry name" value="Fumarate reductase/succinate dehydrogenase, transmembrane subunit"/>
    <property type="match status" value="1"/>
</dbReference>
<protein>
    <submittedName>
        <fullName evidence="3">Succinate dehydrogenase/Fumarate reductase transmembrane subunit</fullName>
    </submittedName>
</protein>
<feature type="transmembrane region" description="Helical" evidence="2">
    <location>
        <begin position="122"/>
        <end position="143"/>
    </location>
</feature>
<sequence length="277" mass="30390">MRGGRRYHSGQSGGLTRSILRLFSPLNSPTRSGSDSLSAARPPDPTRADPPRGACRLEAHSMNPFVKFLNSSIGRKYVMAVTGLSLTLFLLVHMAGNLTLYAGPKAFNDYAYLLESNPLLPVAEAGLAALFFVHVLFAVFLTTKNKASRTDKYRSQLGMGAKSVASTTMWITGPLLLVFLLIHLWDFRISKEFLDESEYDLAAMVTARLKSPIGFGIYLVSMGVLGFHMWHAFQSAFQTLGFAQPRYRGLIKITGRVITVLLVAGFGGIPIYLFFAG</sequence>
<dbReference type="GO" id="GO:0016020">
    <property type="term" value="C:membrane"/>
    <property type="evidence" value="ECO:0007669"/>
    <property type="project" value="InterPro"/>
</dbReference>
<dbReference type="AlphaFoldDB" id="A0A518ETE3"/>
<keyword evidence="4" id="KW-1185">Reference proteome</keyword>
<dbReference type="EMBL" id="CP036434">
    <property type="protein sequence ID" value="QDV07359.1"/>
    <property type="molecule type" value="Genomic_DNA"/>
</dbReference>
<dbReference type="CDD" id="cd03498">
    <property type="entry name" value="SQR_TypeB_2_TM"/>
    <property type="match status" value="1"/>
</dbReference>
<feature type="compositionally biased region" description="Polar residues" evidence="1">
    <location>
        <begin position="26"/>
        <end position="37"/>
    </location>
</feature>
<feature type="region of interest" description="Disordered" evidence="1">
    <location>
        <begin position="26"/>
        <end position="53"/>
    </location>
</feature>
<name>A0A518ETE3_9BACT</name>
<keyword evidence="2" id="KW-0472">Membrane</keyword>
<organism evidence="3 4">
    <name type="scientific">Saltatorellus ferox</name>
    <dbReference type="NCBI Taxonomy" id="2528018"/>
    <lineage>
        <taxon>Bacteria</taxon>
        <taxon>Pseudomonadati</taxon>
        <taxon>Planctomycetota</taxon>
        <taxon>Planctomycetia</taxon>
        <taxon>Planctomycetia incertae sedis</taxon>
        <taxon>Saltatorellus</taxon>
    </lineage>
</organism>
<evidence type="ECO:0000256" key="2">
    <source>
        <dbReference type="SAM" id="Phobius"/>
    </source>
</evidence>